<organism evidence="2">
    <name type="scientific">Rhodopseudomonas palustris (strain BisA53)</name>
    <dbReference type="NCBI Taxonomy" id="316055"/>
    <lineage>
        <taxon>Bacteria</taxon>
        <taxon>Pseudomonadati</taxon>
        <taxon>Pseudomonadota</taxon>
        <taxon>Alphaproteobacteria</taxon>
        <taxon>Hyphomicrobiales</taxon>
        <taxon>Nitrobacteraceae</taxon>
        <taxon>Rhodopseudomonas</taxon>
    </lineage>
</organism>
<dbReference type="KEGG" id="rpe:RPE_4417"/>
<dbReference type="HOGENOM" id="CLU_2119218_0_0_5"/>
<sequence length="114" mass="11942">MFSRRALFSPLSLCRCSALSPSIPGPRKPWWPADRTAAPRVAPAHQSRARPGRSVSVASVLALVVRVSVSAASGAIWAARSIASAVAEPSSTARSVRTKSAPYGARVSMDRNGT</sequence>
<gene>
    <name evidence="2" type="ordered locus">RPE_4417</name>
</gene>
<proteinExistence type="predicted"/>
<reference evidence="2" key="1">
    <citation type="submission" date="2006-09" db="EMBL/GenBank/DDBJ databases">
        <title>Complete sequence of Rhodopseudomonas palustris BisA53.</title>
        <authorList>
            <consortium name="US DOE Joint Genome Institute"/>
            <person name="Copeland A."/>
            <person name="Lucas S."/>
            <person name="Lapidus A."/>
            <person name="Barry K."/>
            <person name="Detter J.C."/>
            <person name="Glavina del Rio T."/>
            <person name="Hammon N."/>
            <person name="Israni S."/>
            <person name="Dalin E."/>
            <person name="Tice H."/>
            <person name="Pitluck S."/>
            <person name="Chain P."/>
            <person name="Malfatti S."/>
            <person name="Shin M."/>
            <person name="Vergez L."/>
            <person name="Schmutz J."/>
            <person name="Larimer F."/>
            <person name="Land M."/>
            <person name="Hauser L."/>
            <person name="Pelletier D.A."/>
            <person name="Kyrpides N."/>
            <person name="Kim E."/>
            <person name="Harwood C.S."/>
            <person name="Oda Y."/>
            <person name="Richardson P."/>
        </authorList>
    </citation>
    <scope>NUCLEOTIDE SEQUENCE [LARGE SCALE GENOMIC DNA]</scope>
    <source>
        <strain evidence="2">BisA53</strain>
    </source>
</reference>
<protein>
    <submittedName>
        <fullName evidence="2">Uncharacterized protein</fullName>
    </submittedName>
</protein>
<dbReference type="AlphaFoldDB" id="Q07I93"/>
<evidence type="ECO:0000256" key="1">
    <source>
        <dbReference type="SAM" id="MobiDB-lite"/>
    </source>
</evidence>
<name>Q07I93_RHOP5</name>
<dbReference type="EMBL" id="CP000463">
    <property type="protein sequence ID" value="ABJ08341.1"/>
    <property type="molecule type" value="Genomic_DNA"/>
</dbReference>
<feature type="region of interest" description="Disordered" evidence="1">
    <location>
        <begin position="90"/>
        <end position="114"/>
    </location>
</feature>
<evidence type="ECO:0000313" key="2">
    <source>
        <dbReference type="EMBL" id="ABJ08341.1"/>
    </source>
</evidence>
<accession>Q07I93</accession>
<feature type="region of interest" description="Disordered" evidence="1">
    <location>
        <begin position="28"/>
        <end position="49"/>
    </location>
</feature>